<dbReference type="InterPro" id="IPR036913">
    <property type="entry name" value="YegP-like_sf"/>
</dbReference>
<keyword evidence="3" id="KW-1185">Reference proteome</keyword>
<accession>A0A1A9BDN8</accession>
<organism evidence="2 3">
    <name type="scientific">Micromonospora sediminicola</name>
    <dbReference type="NCBI Taxonomy" id="946078"/>
    <lineage>
        <taxon>Bacteria</taxon>
        <taxon>Bacillati</taxon>
        <taxon>Actinomycetota</taxon>
        <taxon>Actinomycetes</taxon>
        <taxon>Micromonosporales</taxon>
        <taxon>Micromonosporaceae</taxon>
        <taxon>Micromonospora</taxon>
    </lineage>
</organism>
<dbReference type="EMBL" id="FLRH01000003">
    <property type="protein sequence ID" value="SBT67206.1"/>
    <property type="molecule type" value="Genomic_DNA"/>
</dbReference>
<evidence type="ECO:0000256" key="1">
    <source>
        <dbReference type="SAM" id="MobiDB-lite"/>
    </source>
</evidence>
<proteinExistence type="predicted"/>
<evidence type="ECO:0000313" key="3">
    <source>
        <dbReference type="Proteomes" id="UP000199558"/>
    </source>
</evidence>
<dbReference type="STRING" id="946078.GA0070622_4260"/>
<feature type="region of interest" description="Disordered" evidence="1">
    <location>
        <begin position="56"/>
        <end position="88"/>
    </location>
</feature>
<dbReference type="SUPFAM" id="SSF160113">
    <property type="entry name" value="YegP-like"/>
    <property type="match status" value="1"/>
</dbReference>
<dbReference type="OrthoDB" id="3387979at2"/>
<gene>
    <name evidence="2" type="ORF">GA0070622_4260</name>
</gene>
<protein>
    <recommendedName>
        <fullName evidence="4">DUF1508 domain-containing protein</fullName>
    </recommendedName>
</protein>
<evidence type="ECO:0008006" key="4">
    <source>
        <dbReference type="Google" id="ProtNLM"/>
    </source>
</evidence>
<dbReference type="AlphaFoldDB" id="A0A1A9BDN8"/>
<name>A0A1A9BDN8_9ACTN</name>
<sequence>MKFVIESEPDGTVGFTVLGDDGQVLATGRPCPDKGSALAAVGELMHGGGDACVEDRTEATGPPRPPGDTTEIGGGDMSAIGRSGIPPV</sequence>
<dbReference type="Proteomes" id="UP000199558">
    <property type="component" value="Unassembled WGS sequence"/>
</dbReference>
<reference evidence="3" key="1">
    <citation type="submission" date="2016-06" db="EMBL/GenBank/DDBJ databases">
        <authorList>
            <person name="Varghese N."/>
            <person name="Submissions Spin"/>
        </authorList>
    </citation>
    <scope>NUCLEOTIDE SEQUENCE [LARGE SCALE GENOMIC DNA]</scope>
    <source>
        <strain evidence="3">DSM 45794</strain>
    </source>
</reference>
<dbReference type="RefSeq" id="WP_091576519.1">
    <property type="nucleotide sequence ID" value="NZ_FLRH01000003.1"/>
</dbReference>
<evidence type="ECO:0000313" key="2">
    <source>
        <dbReference type="EMBL" id="SBT67206.1"/>
    </source>
</evidence>